<evidence type="ECO:0000313" key="4">
    <source>
        <dbReference type="Proteomes" id="UP000694388"/>
    </source>
</evidence>
<dbReference type="Ensembl" id="ENSEBUT00000014914.1">
    <property type="protein sequence ID" value="ENSEBUP00000014338.1"/>
    <property type="gene ID" value="ENSEBUG00000009035.1"/>
</dbReference>
<keyword evidence="1" id="KW-0812">Transmembrane</keyword>
<organism evidence="3 4">
    <name type="scientific">Eptatretus burgeri</name>
    <name type="common">Inshore hagfish</name>
    <dbReference type="NCBI Taxonomy" id="7764"/>
    <lineage>
        <taxon>Eukaryota</taxon>
        <taxon>Metazoa</taxon>
        <taxon>Chordata</taxon>
        <taxon>Craniata</taxon>
        <taxon>Vertebrata</taxon>
        <taxon>Cyclostomata</taxon>
        <taxon>Myxini</taxon>
        <taxon>Myxiniformes</taxon>
        <taxon>Myxinidae</taxon>
        <taxon>Eptatretinae</taxon>
        <taxon>Eptatretus</taxon>
    </lineage>
</organism>
<evidence type="ECO:0000256" key="2">
    <source>
        <dbReference type="SAM" id="SignalP"/>
    </source>
</evidence>
<keyword evidence="1" id="KW-0472">Membrane</keyword>
<dbReference type="GO" id="GO:0006833">
    <property type="term" value="P:water transport"/>
    <property type="evidence" value="ECO:0007669"/>
    <property type="project" value="TreeGrafter"/>
</dbReference>
<sequence length="222" mass="24812">MMTCSLTHSLILLAMLCALNCIHCEYKPLLANKTMYTGVVRGNSLLINRPVCYPGVTGNGTAFLYVFTSENVSSPHCEGNNRSVDFTACTETTEIKNMVFTIDKLTQNTDYRLRYGVPQSAKPCSGLSDTFRTKKVEPLNGIVTWLGRRSASMVVITSILAILLALLLIAFILMFFVKWETPSSGIIQQVRPQQSQNSKYSKYDTHHFNGAYEDPSLQYVKT</sequence>
<dbReference type="GO" id="GO:0015840">
    <property type="term" value="P:urea transport"/>
    <property type="evidence" value="ECO:0007669"/>
    <property type="project" value="TreeGrafter"/>
</dbReference>
<accession>A0A8C4QGI2</accession>
<dbReference type="Proteomes" id="UP000694388">
    <property type="component" value="Unplaced"/>
</dbReference>
<keyword evidence="2" id="KW-0732">Signal</keyword>
<protein>
    <submittedName>
        <fullName evidence="3">Uncharacterized protein</fullName>
    </submittedName>
</protein>
<feature type="signal peptide" evidence="2">
    <location>
        <begin position="1"/>
        <end position="24"/>
    </location>
</feature>
<dbReference type="InterPro" id="IPR024831">
    <property type="entry name" value="Uroplakin-3"/>
</dbReference>
<evidence type="ECO:0000256" key="1">
    <source>
        <dbReference type="SAM" id="Phobius"/>
    </source>
</evidence>
<evidence type="ECO:0000313" key="3">
    <source>
        <dbReference type="Ensembl" id="ENSEBUP00000014351.1"/>
    </source>
</evidence>
<dbReference type="Ensembl" id="ENSEBUT00000014927.1">
    <property type="protein sequence ID" value="ENSEBUP00000014351.1"/>
    <property type="gene ID" value="ENSEBUG00000009035.1"/>
</dbReference>
<dbReference type="PANTHER" id="PTHR15446">
    <property type="entry name" value="UROPLAKIN III"/>
    <property type="match status" value="1"/>
</dbReference>
<keyword evidence="1" id="KW-1133">Transmembrane helix</keyword>
<dbReference type="GO" id="GO:0005886">
    <property type="term" value="C:plasma membrane"/>
    <property type="evidence" value="ECO:0007669"/>
    <property type="project" value="TreeGrafter"/>
</dbReference>
<keyword evidence="4" id="KW-1185">Reference proteome</keyword>
<dbReference type="PANTHER" id="PTHR15446:SF17">
    <property type="entry name" value="UROPLAKIN-3A"/>
    <property type="match status" value="1"/>
</dbReference>
<feature type="chain" id="PRO_5044680512" evidence="2">
    <location>
        <begin position="25"/>
        <end position="222"/>
    </location>
</feature>
<name>A0A8C4QGI2_EPTBU</name>
<dbReference type="AlphaFoldDB" id="A0A8C4QGI2"/>
<feature type="transmembrane region" description="Helical" evidence="1">
    <location>
        <begin position="153"/>
        <end position="177"/>
    </location>
</feature>
<proteinExistence type="predicted"/>
<reference evidence="3" key="1">
    <citation type="submission" date="2025-05" db="UniProtKB">
        <authorList>
            <consortium name="Ensembl"/>
        </authorList>
    </citation>
    <scope>IDENTIFICATION</scope>
</reference>